<sequence>MSTPPPDPDPRLALRPEVTLRFAGDRLIVSWPPVGAAFGYRVVVAAAGGSEYRAEVAEPPLVCDFVPGRGITYSATVEVLGMPSEVATLTTPDAITLLRELRDRLAASRTAEGVHTFGEEVVAEAGVRALIGAYSLTATADPVLDEQAVTLTLAGTSTWPAVIEAPVELVFTVSPAYTLQASWTARPAPGYLLAHTYETFEEGPYDYLDLAGPVFVATTYAHREPGIFFEVRPGLSFQAGITVPGSTPVLVGGALEDGPAFSWTAAAALGALTITPIGRPALTLTGGLVTLTPDRLEIRGEVPVDGVAVPAVLDLPTAATPAPTLRLTEPPLTGTTSGALLAAAGLADAVGARLPADVLTLAGVRVRELSITYSPDGIEPTVTAVVLDFGTTDWSPVPGLTLSGFRLEASVRQAAGYEPVGAVVLAGTLAVGGGAYEVRAGAVGDGTWYLEIDQEGISAGDLTGLAGMSPAVATGVLPQALFEGFPLTLTHAAVLADPVAAEVLVVELTVAQTTPWLIAGGLVTVTGWAADISIERGKDGEWSPSAVLSGTVAVGGADFAISVSAPPGDGRLWMLELDEDAVVRLPSVTDLLGLFGTAAPRLPAGIGNLGDLEITGFKVAFDPGLTRVAYLFLRIEQASDWVIVPGAGTQMLALDDFTAALSMTPEGSAGFLAGTLVVGGTPVDAGLVKNDPAGDWLLRAGWSERVTVPGWRGLEDWLSAGPVTRALPVGLPLDDGFDVSRVWLRFTGETGALSAFGFTLHAAELWTVVRDQLALTRVRAELQLPWPVRAEGVVAVLGGVVTLAGVDIGITAVKPADGPWEFTGSLLEGLTIDLVGAANGISGGLALPGDAVTYGLPAEITIERAEVLAVPDTGRFHFEGTAGFDWHFTIGGADFAVRSVGGTVDVAARDEPLVAALTGVFDFATIRAAVSVTLGTGDTPTVLTGVVLPADLDALDVASVTAMGAADGGWAEVVPSDFPGLGFSDAAFALDLTGRRLLLYGAVSYGTGRTASGLVFCAPNPTGWSYVVALGLADGFRFGDLFTALAVVDDVLRVRDARLVVCDLPGGTLGAVAADTTGALAAVDPPAVSPLAGLDADPLALATGVYVTATLDFGSALFSRILQIGRDGTPPSVRVSALVDRADAANTVFAADLPDIVVLDTVAFTGVHLAYRPSRRDRLELTGELALTGVFGDDYRFAVTMVVDDAGLTAVAGQTSQEIANPFLLPGVVLSGLGVEIVYVWAHGTVAGTSSYALTGHVLLGPVPEAGETDERISCLARLALLDGSPALFSVELDRDLSIGRLLASLVTGRGAGWPSGYVDVVVHDGTRIMYATAAGALADPSFTAGLTVDAWVRLMLLVPLDLRAVLTFRRSGDRYVGMHAEISLVEPLDLVFITLSGPAFTGGPVLAIDTGENPSFELSTGVSFLGAPLLTTGVSVRKGADGGNRFDGHFTAELAPFGALDCRFVYITHPGRDSELTVLDWPSFTWARELFDVFRAIRSLGGGSSLCGQLARLVPTIGYHTTFQLRPDVTMEGDELVFLLTGTYSFRIDGAREPFLDVTLPPLRVEIATDTRWEQLPERLAEEFVLAGPRLAADLLKQPEKVAVLVGMLVGEKALEAALQLVCEDLVEGAVAAAAKAAADAAATAVGGAAALSAAAVLAVVTASLADSRSHDSGGSGGSGGGGGSDDDDSSSGDSDDDSGDSGGSGGGSGTAVPAVPVFKSLRYAAENVTAVWDAAARANGYTFELLDPDGVGLGSQDVKMALTGSLPVDPDRLATGVHHGRVRARRESALSGWATLPLVKTAPPAVGITLGDAGLVVGWTDAVDADRYQVRVDGVVTEVAGTLRELVLPAPESGVVTAEVHAVRAGEIPGGWSAPARFEIIPAPSGLAVRQRGDMFHLTWTPPVFSEPLSYQAQTYYGMGYGWVTVDENGNVIDSGSSFWEVVQSESTGPDTGEGATLAANSTAIRVRFTLPDRAGPWATLEGRLLELPSVLAANYTSEALQLSWYPIQDATYEVMLTPGDVLVPTGDTSMEFAADLLTRGALHDLRVRAVIGEDVGGWSDPPAQVPVIDPPAEVTASYADGQITVGWQEAEGAQRYRVTVLDSGGQVLRVQEEIGGPVALDAGDLPRGRGFGVRVAAMFDGFASADSPLATFDMLDPPAGLTADHDGIAVRLTWSPVPGAERYRVRLLNAQGGVVVSVVTGETSAEITGVGVSAQVRVVAQPWSAAVPVARYTCLSLSGQEPTVLRVSQRDLDGLYKPKQTNPRTGWVAAVRGPGGPLSVLALLAAAIRTPQVTEARMYAALRDGDMREPSGNHDYTTPADALEAILRLDRVLTAKGVLTSNAPYHVFNGTLTLPFAREGTGPLVCVAFGTATNLSGTALPGARGSVVFGVAEDRAALYTPSPQNRNWLAFTDTPDLPLTLLRRMAGLLTGQGVLTAAEADGVL</sequence>
<protein>
    <recommendedName>
        <fullName evidence="4">Fibronectin type-III domain-containing protein</fullName>
    </recommendedName>
</protein>
<evidence type="ECO:0000313" key="2">
    <source>
        <dbReference type="EMBL" id="MFC6081211.1"/>
    </source>
</evidence>
<gene>
    <name evidence="2" type="ORF">ACFP1K_08580</name>
</gene>
<comment type="caution">
    <text evidence="2">The sequence shown here is derived from an EMBL/GenBank/DDBJ whole genome shotgun (WGS) entry which is preliminary data.</text>
</comment>
<reference evidence="3" key="1">
    <citation type="journal article" date="2019" name="Int. J. Syst. Evol. Microbiol.">
        <title>The Global Catalogue of Microorganisms (GCM) 10K type strain sequencing project: providing services to taxonomists for standard genome sequencing and annotation.</title>
        <authorList>
            <consortium name="The Broad Institute Genomics Platform"/>
            <consortium name="The Broad Institute Genome Sequencing Center for Infectious Disease"/>
            <person name="Wu L."/>
            <person name="Ma J."/>
        </authorList>
    </citation>
    <scope>NUCLEOTIDE SEQUENCE [LARGE SCALE GENOMIC DNA]</scope>
    <source>
        <strain evidence="3">JCM 30346</strain>
    </source>
</reference>
<organism evidence="2 3">
    <name type="scientific">Sphaerisporangium aureirubrum</name>
    <dbReference type="NCBI Taxonomy" id="1544736"/>
    <lineage>
        <taxon>Bacteria</taxon>
        <taxon>Bacillati</taxon>
        <taxon>Actinomycetota</taxon>
        <taxon>Actinomycetes</taxon>
        <taxon>Streptosporangiales</taxon>
        <taxon>Streptosporangiaceae</taxon>
        <taxon>Sphaerisporangium</taxon>
    </lineage>
</organism>
<accession>A0ABW1ND29</accession>
<keyword evidence="3" id="KW-1185">Reference proteome</keyword>
<feature type="region of interest" description="Disordered" evidence="1">
    <location>
        <begin position="1669"/>
        <end position="1712"/>
    </location>
</feature>
<evidence type="ECO:0008006" key="4">
    <source>
        <dbReference type="Google" id="ProtNLM"/>
    </source>
</evidence>
<dbReference type="EMBL" id="JBHSRF010000008">
    <property type="protein sequence ID" value="MFC6081211.1"/>
    <property type="molecule type" value="Genomic_DNA"/>
</dbReference>
<evidence type="ECO:0000256" key="1">
    <source>
        <dbReference type="SAM" id="MobiDB-lite"/>
    </source>
</evidence>
<dbReference type="Proteomes" id="UP001596137">
    <property type="component" value="Unassembled WGS sequence"/>
</dbReference>
<dbReference type="RefSeq" id="WP_380748796.1">
    <property type="nucleotide sequence ID" value="NZ_JBHSRF010000008.1"/>
</dbReference>
<feature type="compositionally biased region" description="Acidic residues" evidence="1">
    <location>
        <begin position="1686"/>
        <end position="1701"/>
    </location>
</feature>
<name>A0ABW1ND29_9ACTN</name>
<feature type="compositionally biased region" description="Gly residues" evidence="1">
    <location>
        <begin position="1675"/>
        <end position="1685"/>
    </location>
</feature>
<proteinExistence type="predicted"/>
<evidence type="ECO:0000313" key="3">
    <source>
        <dbReference type="Proteomes" id="UP001596137"/>
    </source>
</evidence>
<feature type="compositionally biased region" description="Gly residues" evidence="1">
    <location>
        <begin position="1702"/>
        <end position="1711"/>
    </location>
</feature>